<evidence type="ECO:0000256" key="8">
    <source>
        <dbReference type="ARBA" id="ARBA00023136"/>
    </source>
</evidence>
<feature type="transmembrane region" description="Helical" evidence="10">
    <location>
        <begin position="409"/>
        <end position="435"/>
    </location>
</feature>
<reference evidence="12" key="1">
    <citation type="submission" date="2007-04" db="EMBL/GenBank/DDBJ databases">
        <title>Annotation of Pediculus humanus corporis strain USDA.</title>
        <authorList>
            <person name="Kirkness E."/>
            <person name="Hannick L."/>
            <person name="Hass B."/>
            <person name="Bruggner R."/>
            <person name="Lawson D."/>
            <person name="Bidwell S."/>
            <person name="Joardar V."/>
            <person name="Caler E."/>
            <person name="Walenz B."/>
            <person name="Inman J."/>
            <person name="Schobel S."/>
            <person name="Galinsky K."/>
            <person name="Amedeo P."/>
            <person name="Strausberg R."/>
        </authorList>
    </citation>
    <scope>NUCLEOTIDE SEQUENCE</scope>
    <source>
        <strain evidence="12">USDA</strain>
    </source>
</reference>
<evidence type="ECO:0000256" key="10">
    <source>
        <dbReference type="SAM" id="Phobius"/>
    </source>
</evidence>
<keyword evidence="8 10" id="KW-0472">Membrane</keyword>
<evidence type="ECO:0000256" key="6">
    <source>
        <dbReference type="ARBA" id="ARBA00022840"/>
    </source>
</evidence>
<keyword evidence="4 10" id="KW-0812">Transmembrane</keyword>
<comment type="similarity">
    <text evidence="2">Belongs to the ABC transporter superfamily. ABCG family. Eye pigment precursor importer (TC 3.A.1.204) subfamily.</text>
</comment>
<dbReference type="STRING" id="121224.E0VFY8"/>
<feature type="transmembrane region" description="Helical" evidence="10">
    <location>
        <begin position="557"/>
        <end position="581"/>
    </location>
</feature>
<proteinExistence type="inferred from homology"/>
<dbReference type="FunCoup" id="E0VFY8">
    <property type="interactions" value="2"/>
</dbReference>
<dbReference type="OrthoDB" id="66620at2759"/>
<dbReference type="RefSeq" id="XP_002425032.1">
    <property type="nucleotide sequence ID" value="XM_002424987.1"/>
</dbReference>
<dbReference type="SUPFAM" id="SSF52540">
    <property type="entry name" value="P-loop containing nucleoside triphosphate hydrolases"/>
    <property type="match status" value="1"/>
</dbReference>
<evidence type="ECO:0000259" key="11">
    <source>
        <dbReference type="PROSITE" id="PS50893"/>
    </source>
</evidence>
<reference evidence="13" key="3">
    <citation type="submission" date="2020-05" db="UniProtKB">
        <authorList>
            <consortium name="EnsemblMetazoa"/>
        </authorList>
    </citation>
    <scope>IDENTIFICATION</scope>
    <source>
        <strain evidence="13">USDA</strain>
    </source>
</reference>
<dbReference type="PROSITE" id="PS50893">
    <property type="entry name" value="ABC_TRANSPORTER_2"/>
    <property type="match status" value="1"/>
</dbReference>
<evidence type="ECO:0000256" key="9">
    <source>
        <dbReference type="ARBA" id="ARBA00039188"/>
    </source>
</evidence>
<dbReference type="InterPro" id="IPR017871">
    <property type="entry name" value="ABC_transporter-like_CS"/>
</dbReference>
<dbReference type="AlphaFoldDB" id="E0VFY8"/>
<dbReference type="eggNOG" id="KOG0061">
    <property type="taxonomic scope" value="Eukaryota"/>
</dbReference>
<dbReference type="CTD" id="8236687"/>
<feature type="transmembrane region" description="Helical" evidence="10">
    <location>
        <begin position="472"/>
        <end position="494"/>
    </location>
</feature>
<keyword evidence="6" id="KW-0067">ATP-binding</keyword>
<dbReference type="EMBL" id="DS235129">
    <property type="protein sequence ID" value="EEB12294.1"/>
    <property type="molecule type" value="Genomic_DNA"/>
</dbReference>
<evidence type="ECO:0000256" key="5">
    <source>
        <dbReference type="ARBA" id="ARBA00022741"/>
    </source>
</evidence>
<dbReference type="InterPro" id="IPR043926">
    <property type="entry name" value="ABCG_dom"/>
</dbReference>
<feature type="transmembrane region" description="Helical" evidence="10">
    <location>
        <begin position="331"/>
        <end position="352"/>
    </location>
</feature>
<keyword evidence="5" id="KW-0547">Nucleotide-binding</keyword>
<name>E0VFY8_PEDHC</name>
<organism>
    <name type="scientific">Pediculus humanus subsp. corporis</name>
    <name type="common">Body louse</name>
    <dbReference type="NCBI Taxonomy" id="121224"/>
    <lineage>
        <taxon>Eukaryota</taxon>
        <taxon>Metazoa</taxon>
        <taxon>Ecdysozoa</taxon>
        <taxon>Arthropoda</taxon>
        <taxon>Hexapoda</taxon>
        <taxon>Insecta</taxon>
        <taxon>Pterygota</taxon>
        <taxon>Neoptera</taxon>
        <taxon>Paraneoptera</taxon>
        <taxon>Psocodea</taxon>
        <taxon>Troctomorpha</taxon>
        <taxon>Phthiraptera</taxon>
        <taxon>Anoplura</taxon>
        <taxon>Pediculidae</taxon>
        <taxon>Pediculus</taxon>
    </lineage>
</organism>
<dbReference type="InParanoid" id="E0VFY8"/>
<protein>
    <recommendedName>
        <fullName evidence="9">Protein white</fullName>
    </recommendedName>
</protein>
<evidence type="ECO:0000313" key="12">
    <source>
        <dbReference type="EMBL" id="EEB12294.1"/>
    </source>
</evidence>
<dbReference type="OMA" id="MPRHLTY"/>
<keyword evidence="14" id="KW-1185">Reference proteome</keyword>
<dbReference type="InterPro" id="IPR013525">
    <property type="entry name" value="ABC2_TM"/>
</dbReference>
<dbReference type="InterPro" id="IPR003593">
    <property type="entry name" value="AAA+_ATPase"/>
</dbReference>
<dbReference type="Pfam" id="PF01061">
    <property type="entry name" value="ABC2_membrane"/>
    <property type="match status" value="1"/>
</dbReference>
<evidence type="ECO:0000256" key="1">
    <source>
        <dbReference type="ARBA" id="ARBA00004141"/>
    </source>
</evidence>
<dbReference type="InterPro" id="IPR050352">
    <property type="entry name" value="ABCG_transporters"/>
</dbReference>
<dbReference type="PANTHER" id="PTHR48041">
    <property type="entry name" value="ABC TRANSPORTER G FAMILY MEMBER 28"/>
    <property type="match status" value="1"/>
</dbReference>
<keyword evidence="12" id="KW-0378">Hydrolase</keyword>
<evidence type="ECO:0000256" key="2">
    <source>
        <dbReference type="ARBA" id="ARBA00005814"/>
    </source>
</evidence>
<comment type="subcellular location">
    <subcellularLocation>
        <location evidence="1">Membrane</location>
        <topology evidence="1">Multi-pass membrane protein</topology>
    </subcellularLocation>
</comment>
<evidence type="ECO:0000256" key="7">
    <source>
        <dbReference type="ARBA" id="ARBA00022989"/>
    </source>
</evidence>
<dbReference type="GO" id="GO:0016887">
    <property type="term" value="F:ATP hydrolysis activity"/>
    <property type="evidence" value="ECO:0007669"/>
    <property type="project" value="InterPro"/>
</dbReference>
<sequence length="590" mass="66750">MVIYGIAHPGELLVIMGPSGAGKSTLLNALTFQSGSNTSLTGFRYLNGRVIRSRNDISNVSAYVEQTTLFLGNLTVREHLIFHAMIRMDKTVTYEQKIQRVDDVIAELGLEKCKNTVIGCLGKTSGISGGEMRRLSFASEILTNPLLLFCDEPTSGLDSFIALNVINVLKSMALKGKTIISTIHQPSSEMFAMFDKILLLAEGRTSFLGSPKDALQFFTELGASPLLYHNTCDIFIGLLSVVPRSEKSSLETINYVCDCFNESRYGMETLKKIYSKGKKNSSSSRDFELCYNDLNNVICKDNFQGGYKATWWTQFKALFWRSWLNLIKEPILVKVRLFQTIVLSIIVGIIYHNQKIDQNGVMNINGVLFTFLTNMTFQNLFAVINVFCNELPIFTKEHGNKMYRIDTYFLSKTMAEIPIFLFIPFIFTSIVYFWIGLNPGLINYLNTVIILILVTNVATSFGYLVSCVSKNALMALSIGPPIIIPFLLFGGYLLNARAIPSYFKWFSYFSWFKYGNEALLINQWSNIDKIECTNLNSTCPKNGDIVLQMYNFEKKNFYFDLASLSVLILIFRLIAYLVLVVRMKICCKSF</sequence>
<dbReference type="Gene3D" id="3.40.50.300">
    <property type="entry name" value="P-loop containing nucleotide triphosphate hydrolases"/>
    <property type="match status" value="1"/>
</dbReference>
<dbReference type="Proteomes" id="UP000009046">
    <property type="component" value="Unassembled WGS sequence"/>
</dbReference>
<dbReference type="PROSITE" id="PS00211">
    <property type="entry name" value="ABC_TRANSPORTER_1"/>
    <property type="match status" value="1"/>
</dbReference>
<evidence type="ECO:0000256" key="3">
    <source>
        <dbReference type="ARBA" id="ARBA00022448"/>
    </source>
</evidence>
<keyword evidence="7 10" id="KW-1133">Transmembrane helix</keyword>
<dbReference type="InterPro" id="IPR027417">
    <property type="entry name" value="P-loop_NTPase"/>
</dbReference>
<feature type="domain" description="ABC transporter" evidence="11">
    <location>
        <begin position="1"/>
        <end position="227"/>
    </location>
</feature>
<evidence type="ECO:0000313" key="14">
    <source>
        <dbReference type="Proteomes" id="UP000009046"/>
    </source>
</evidence>
<feature type="transmembrane region" description="Helical" evidence="10">
    <location>
        <begin position="441"/>
        <end position="465"/>
    </location>
</feature>
<evidence type="ECO:0000256" key="4">
    <source>
        <dbReference type="ARBA" id="ARBA00022692"/>
    </source>
</evidence>
<dbReference type="KEGG" id="phu:Phum_PHUM169930"/>
<dbReference type="SMART" id="SM00382">
    <property type="entry name" value="AAA"/>
    <property type="match status" value="1"/>
</dbReference>
<accession>E0VFY8</accession>
<dbReference type="GO" id="GO:0005524">
    <property type="term" value="F:ATP binding"/>
    <property type="evidence" value="ECO:0007669"/>
    <property type="project" value="UniProtKB-KW"/>
</dbReference>
<dbReference type="GO" id="GO:0005886">
    <property type="term" value="C:plasma membrane"/>
    <property type="evidence" value="ECO:0007669"/>
    <property type="project" value="TreeGrafter"/>
</dbReference>
<dbReference type="PANTHER" id="PTHR48041:SF129">
    <property type="entry name" value="PROTEIN WHITE"/>
    <property type="match status" value="1"/>
</dbReference>
<dbReference type="HOGENOM" id="CLU_000604_57_6_1"/>
<dbReference type="VEuPathDB" id="VectorBase:PHUM169930"/>
<dbReference type="GeneID" id="8236687"/>
<gene>
    <name evidence="13" type="primary">8236687</name>
    <name evidence="12" type="ORF">Phum_PHUM169930</name>
</gene>
<dbReference type="GO" id="GO:0140359">
    <property type="term" value="F:ABC-type transporter activity"/>
    <property type="evidence" value="ECO:0007669"/>
    <property type="project" value="InterPro"/>
</dbReference>
<keyword evidence="3" id="KW-0813">Transport</keyword>
<reference evidence="12" key="2">
    <citation type="submission" date="2007-04" db="EMBL/GenBank/DDBJ databases">
        <title>The genome of the human body louse.</title>
        <authorList>
            <consortium name="The Human Body Louse Genome Consortium"/>
            <person name="Kirkness E."/>
            <person name="Walenz B."/>
            <person name="Hass B."/>
            <person name="Bruggner R."/>
            <person name="Strausberg R."/>
        </authorList>
    </citation>
    <scope>NUCLEOTIDE SEQUENCE</scope>
    <source>
        <strain evidence="12">USDA</strain>
    </source>
</reference>
<dbReference type="Pfam" id="PF00005">
    <property type="entry name" value="ABC_tran"/>
    <property type="match status" value="1"/>
</dbReference>
<dbReference type="EnsemblMetazoa" id="PHUM169930-RA">
    <property type="protein sequence ID" value="PHUM169930-PA"/>
    <property type="gene ID" value="PHUM169930"/>
</dbReference>
<dbReference type="Pfam" id="PF19055">
    <property type="entry name" value="ABC2_membrane_7"/>
    <property type="match status" value="1"/>
</dbReference>
<dbReference type="EMBL" id="AAZO01001977">
    <property type="status" value="NOT_ANNOTATED_CDS"/>
    <property type="molecule type" value="Genomic_DNA"/>
</dbReference>
<feature type="transmembrane region" description="Helical" evidence="10">
    <location>
        <begin position="364"/>
        <end position="388"/>
    </location>
</feature>
<dbReference type="InterPro" id="IPR003439">
    <property type="entry name" value="ABC_transporter-like_ATP-bd"/>
</dbReference>
<dbReference type="GO" id="GO:0030659">
    <property type="term" value="C:cytoplasmic vesicle membrane"/>
    <property type="evidence" value="ECO:0007669"/>
    <property type="project" value="TreeGrafter"/>
</dbReference>
<evidence type="ECO:0000313" key="13">
    <source>
        <dbReference type="EnsemblMetazoa" id="PHUM169930-PA"/>
    </source>
</evidence>